<dbReference type="PANTHER" id="PTHR10334">
    <property type="entry name" value="CYSTEINE-RICH SECRETORY PROTEIN-RELATED"/>
    <property type="match status" value="1"/>
</dbReference>
<dbReference type="InterPro" id="IPR001283">
    <property type="entry name" value="CRISP-related"/>
</dbReference>
<evidence type="ECO:0000313" key="4">
    <source>
        <dbReference type="Proteomes" id="UP000035680"/>
    </source>
</evidence>
<feature type="signal peptide" evidence="2">
    <location>
        <begin position="1"/>
        <end position="24"/>
    </location>
</feature>
<dbReference type="Gene3D" id="3.40.33.10">
    <property type="entry name" value="CAP"/>
    <property type="match status" value="1"/>
</dbReference>
<feature type="chain" id="PRO_5005330456" evidence="2">
    <location>
        <begin position="25"/>
        <end position="289"/>
    </location>
</feature>
<feature type="region of interest" description="Disordered" evidence="1">
    <location>
        <begin position="73"/>
        <end position="100"/>
    </location>
</feature>
<accession>A0A0K0G214</accession>
<feature type="compositionally biased region" description="Basic residues" evidence="1">
    <location>
        <begin position="78"/>
        <end position="96"/>
    </location>
</feature>
<sequence length="289" mass="34577">MFFNFLLFHIIFIISLLRVDVLLGQQQDETQSGETEGKPVNPRNPRNRFQGRFPTRNKKIRFGGKEVREFDKNEAPKKIRNKKKIQIRNPFKRSPKSQKNNKLNIKDYLRRLTLSGKIWHHVWHKCKRIECYSQNNFAPLYGKFLDEMNLYRKIHRSRPLELDRILSEAAMRDAKRSAVNGKIMSSANPSFGENSIICSVLSAPFTVYNWYRERLKHNYRTFCPLSQSLEFTNLVWKGTRKVGIGIVRKGKLLYIFFKFWPESNQNFKFRENVLKPKYHWYNSRNFFKS</sequence>
<reference evidence="5" key="2">
    <citation type="submission" date="2015-08" db="UniProtKB">
        <authorList>
            <consortium name="WormBaseParasite"/>
        </authorList>
    </citation>
    <scope>IDENTIFICATION</scope>
</reference>
<name>A0A0K0G214_STRVS</name>
<feature type="region of interest" description="Disordered" evidence="1">
    <location>
        <begin position="29"/>
        <end position="52"/>
    </location>
</feature>
<feature type="domain" description="SCP" evidence="3">
    <location>
        <begin position="143"/>
        <end position="267"/>
    </location>
</feature>
<dbReference type="AlphaFoldDB" id="A0A0K0G214"/>
<evidence type="ECO:0000259" key="3">
    <source>
        <dbReference type="SMART" id="SM00198"/>
    </source>
</evidence>
<dbReference type="Proteomes" id="UP000035680">
    <property type="component" value="Unassembled WGS sequence"/>
</dbReference>
<dbReference type="InterPro" id="IPR014044">
    <property type="entry name" value="CAP_dom"/>
</dbReference>
<keyword evidence="2" id="KW-0732">Signal</keyword>
<evidence type="ECO:0000313" key="5">
    <source>
        <dbReference type="WBParaSite" id="SVE_1875900.1"/>
    </source>
</evidence>
<organism evidence="4 5">
    <name type="scientific">Strongyloides venezuelensis</name>
    <name type="common">Threadworm</name>
    <dbReference type="NCBI Taxonomy" id="75913"/>
    <lineage>
        <taxon>Eukaryota</taxon>
        <taxon>Metazoa</taxon>
        <taxon>Ecdysozoa</taxon>
        <taxon>Nematoda</taxon>
        <taxon>Chromadorea</taxon>
        <taxon>Rhabditida</taxon>
        <taxon>Tylenchina</taxon>
        <taxon>Panagrolaimomorpha</taxon>
        <taxon>Strongyloidoidea</taxon>
        <taxon>Strongyloididae</taxon>
        <taxon>Strongyloides</taxon>
    </lineage>
</organism>
<protein>
    <submittedName>
        <fullName evidence="5">SCP domain-containing protein</fullName>
    </submittedName>
</protein>
<evidence type="ECO:0000256" key="2">
    <source>
        <dbReference type="SAM" id="SignalP"/>
    </source>
</evidence>
<dbReference type="Pfam" id="PF00188">
    <property type="entry name" value="CAP"/>
    <property type="match status" value="1"/>
</dbReference>
<dbReference type="SMART" id="SM00198">
    <property type="entry name" value="SCP"/>
    <property type="match status" value="1"/>
</dbReference>
<proteinExistence type="predicted"/>
<reference evidence="4" key="1">
    <citation type="submission" date="2014-07" db="EMBL/GenBank/DDBJ databases">
        <authorList>
            <person name="Martin A.A"/>
            <person name="De Silva N."/>
        </authorList>
    </citation>
    <scope>NUCLEOTIDE SEQUENCE</scope>
</reference>
<dbReference type="SUPFAM" id="SSF55797">
    <property type="entry name" value="PR-1-like"/>
    <property type="match status" value="1"/>
</dbReference>
<dbReference type="WBParaSite" id="SVE_1875900.1">
    <property type="protein sequence ID" value="SVE_1875900.1"/>
    <property type="gene ID" value="SVE_1875900"/>
</dbReference>
<keyword evidence="4" id="KW-1185">Reference proteome</keyword>
<evidence type="ECO:0000256" key="1">
    <source>
        <dbReference type="SAM" id="MobiDB-lite"/>
    </source>
</evidence>
<dbReference type="InterPro" id="IPR035940">
    <property type="entry name" value="CAP_sf"/>
</dbReference>